<keyword evidence="5" id="KW-0472">Membrane</keyword>
<gene>
    <name evidence="9" type="ORF">GSLYS_00003170001</name>
</gene>
<comment type="subcellular location">
    <subcellularLocation>
        <location evidence="1">Cytoplasm</location>
    </subcellularLocation>
    <subcellularLocation>
        <location evidence="2">Lysosome membrane</location>
    </subcellularLocation>
</comment>
<dbReference type="InterPro" id="IPR026156">
    <property type="entry name" value="FNIP_fam"/>
</dbReference>
<comment type="similarity">
    <text evidence="3">Belongs to the FNIP family.</text>
</comment>
<dbReference type="GO" id="GO:0005765">
    <property type="term" value="C:lysosomal membrane"/>
    <property type="evidence" value="ECO:0007669"/>
    <property type="project" value="UniProtKB-SubCell"/>
</dbReference>
<dbReference type="InterPro" id="IPR037545">
    <property type="entry name" value="DENN_FNIP1/2"/>
</dbReference>
<feature type="compositionally biased region" description="Polar residues" evidence="7">
    <location>
        <begin position="167"/>
        <end position="183"/>
    </location>
</feature>
<dbReference type="PRINTS" id="PR02073">
    <property type="entry name" value="FOLLICULNIP1"/>
</dbReference>
<proteinExistence type="inferred from homology"/>
<evidence type="ECO:0000256" key="6">
    <source>
        <dbReference type="ARBA" id="ARBA00023228"/>
    </source>
</evidence>
<evidence type="ECO:0000313" key="9">
    <source>
        <dbReference type="EMBL" id="CAL1529000.1"/>
    </source>
</evidence>
<evidence type="ECO:0000256" key="3">
    <source>
        <dbReference type="ARBA" id="ARBA00007541"/>
    </source>
</evidence>
<accession>A0AAV2H750</accession>
<evidence type="ECO:0000259" key="8">
    <source>
        <dbReference type="PROSITE" id="PS51836"/>
    </source>
</evidence>
<sequence length="1079" mass="120230">MALFQRIFSSKKTQRNFTNDKNVRKNDQIQKTVPPKLDKSKIRLVIYADSDRGRTPFFDSDAIKPLEDTDKNVIKAAPKAMRAKGLNYSSQKESSIPQQRQAPKYHFSRLGSDVKVLEEMMFGTVGMAFKASTLKVHLLRCPTKLMVSKVFIPEKPCRDSFGDTESDSNSLPDSSADFSSDEFNGSIHKPKEKYVKSIPVDVPNKELLSDYSTDDDSGLASFTSSGSLRASFPSPSNNSISSYNSLHRRWMRAQTTSLDGHHRKQLHESNLIAESSISRRSRSKLAIGILIGSQDDKDEESNNLFQSFFFSHFALIESHVEKLRSVTEKAYFNTRNFLPTIMEALENFRNSIYDLYMAPRLPEPVWLTMMSTTTYKTKLCEKFMKTFVNLIAKYDNKNCKFFVSTLLSAVLTQHLAWVATVTPAGGTPSPTYLDKHTAKWVDTLAKTHPYNPLWAQLGDLFGAIGLPLKISRTMVVGKKAEVVKDFLYILSYFIRCSEVHENSDPQCLSKIVNDPLFDASLSPTLSEKTLYVEGSCPDGNISPCACGNVFTRQTSTGPIKSGDSVRNLSWFKDSAVLRRTISEHNGALTHTDNQSCTRLERSDSGYNGTQFENSSEQMDEILDYESEVDSLTASSLNLAVKSTSSPCDNSFSCSECPFPKCPRSEYDDKSLSACNQDKVNSPSECLGISELHMYSLNSLCSLTSAKPLESPRLEKVLNVVKAPPALKVDFPDQLGPEPLSRSESFSDAKVRSRLAQQLESAVAQNEAAKVKAAEIRKFISEGTGSEEYFYDGTGKKNETAESDKIMVASSGSGSSWLLGDIKKETEQNAKNVISRQVSQDQKPPSGRPTSLARVRSLTPTSELSRRRHLSSTGSIDYEAFDPMIHCKEVQLPCAVTDSGQWHIKAFDRNFGRSLLAGYTDHYMSDFVLHGTSDTNYKSHLLNDLQMTVKHSILDEPIDEAVCVIADTDNWTVEVASSKVMSISPSGCTAWTSSQLVADLIESVVEISRLKMSPEFCLMHLEDRLQEIYFKSLMFSEYLRGAKTYNQRELTTMLGFETSDMPLLQAIAGTHSPGLLLGVQ</sequence>
<reference evidence="9 10" key="1">
    <citation type="submission" date="2024-04" db="EMBL/GenBank/DDBJ databases">
        <authorList>
            <consortium name="Genoscope - CEA"/>
            <person name="William W."/>
        </authorList>
    </citation>
    <scope>NUCLEOTIDE SEQUENCE [LARGE SCALE GENOMIC DNA]</scope>
</reference>
<dbReference type="InterPro" id="IPR028086">
    <property type="entry name" value="FNIP_C_dom"/>
</dbReference>
<dbReference type="GO" id="GO:0051087">
    <property type="term" value="F:protein-folding chaperone binding"/>
    <property type="evidence" value="ECO:0007669"/>
    <property type="project" value="TreeGrafter"/>
</dbReference>
<evidence type="ECO:0000313" key="10">
    <source>
        <dbReference type="Proteomes" id="UP001497497"/>
    </source>
</evidence>
<dbReference type="Proteomes" id="UP001497497">
    <property type="component" value="Unassembled WGS sequence"/>
</dbReference>
<feature type="domain" description="UDENN FNIP1/2-type" evidence="8">
    <location>
        <begin position="37"/>
        <end position="1070"/>
    </location>
</feature>
<organism evidence="9 10">
    <name type="scientific">Lymnaea stagnalis</name>
    <name type="common">Great pond snail</name>
    <name type="synonym">Helix stagnalis</name>
    <dbReference type="NCBI Taxonomy" id="6523"/>
    <lineage>
        <taxon>Eukaryota</taxon>
        <taxon>Metazoa</taxon>
        <taxon>Spiralia</taxon>
        <taxon>Lophotrochozoa</taxon>
        <taxon>Mollusca</taxon>
        <taxon>Gastropoda</taxon>
        <taxon>Heterobranchia</taxon>
        <taxon>Euthyneura</taxon>
        <taxon>Panpulmonata</taxon>
        <taxon>Hygrophila</taxon>
        <taxon>Lymnaeoidea</taxon>
        <taxon>Lymnaeidae</taxon>
        <taxon>Lymnaea</taxon>
    </lineage>
</organism>
<dbReference type="InterPro" id="IPR028084">
    <property type="entry name" value="FNIP_N_dom"/>
</dbReference>
<feature type="region of interest" description="Disordered" evidence="7">
    <location>
        <begin position="833"/>
        <end position="869"/>
    </location>
</feature>
<dbReference type="PROSITE" id="PS51836">
    <property type="entry name" value="DENN_FNIP12"/>
    <property type="match status" value="1"/>
</dbReference>
<dbReference type="PANTHER" id="PTHR21634">
    <property type="entry name" value="RE13835P"/>
    <property type="match status" value="1"/>
</dbReference>
<dbReference type="PANTHER" id="PTHR21634:SF9">
    <property type="entry name" value="RE13835P"/>
    <property type="match status" value="1"/>
</dbReference>
<evidence type="ECO:0000256" key="1">
    <source>
        <dbReference type="ARBA" id="ARBA00004496"/>
    </source>
</evidence>
<evidence type="ECO:0000256" key="4">
    <source>
        <dbReference type="ARBA" id="ARBA00022490"/>
    </source>
</evidence>
<comment type="caution">
    <text evidence="9">The sequence shown here is derived from an EMBL/GenBank/DDBJ whole genome shotgun (WGS) entry which is preliminary data.</text>
</comment>
<evidence type="ECO:0000256" key="7">
    <source>
        <dbReference type="SAM" id="MobiDB-lite"/>
    </source>
</evidence>
<protein>
    <recommendedName>
        <fullName evidence="8">UDENN FNIP1/2-type domain-containing protein</fullName>
    </recommendedName>
</protein>
<evidence type="ECO:0000256" key="5">
    <source>
        <dbReference type="ARBA" id="ARBA00023136"/>
    </source>
</evidence>
<dbReference type="Pfam" id="PF14637">
    <property type="entry name" value="FNIP_M"/>
    <property type="match status" value="1"/>
</dbReference>
<keyword evidence="10" id="KW-1185">Reference proteome</keyword>
<dbReference type="Pfam" id="PF14636">
    <property type="entry name" value="FNIP_N"/>
    <property type="match status" value="1"/>
</dbReference>
<dbReference type="Pfam" id="PF14638">
    <property type="entry name" value="FNIP_C"/>
    <property type="match status" value="1"/>
</dbReference>
<evidence type="ECO:0000256" key="2">
    <source>
        <dbReference type="ARBA" id="ARBA00004656"/>
    </source>
</evidence>
<name>A0AAV2H750_LYMST</name>
<dbReference type="InterPro" id="IPR028085">
    <property type="entry name" value="FNIP_mid_dom"/>
</dbReference>
<feature type="region of interest" description="Disordered" evidence="7">
    <location>
        <begin position="159"/>
        <end position="183"/>
    </location>
</feature>
<dbReference type="AlphaFoldDB" id="A0AAV2H750"/>
<keyword evidence="6" id="KW-0458">Lysosome</keyword>
<keyword evidence="4" id="KW-0963">Cytoplasm</keyword>
<dbReference type="GO" id="GO:0042030">
    <property type="term" value="F:ATPase inhibitor activity"/>
    <property type="evidence" value="ECO:0007669"/>
    <property type="project" value="TreeGrafter"/>
</dbReference>
<feature type="compositionally biased region" description="Polar residues" evidence="7">
    <location>
        <begin position="833"/>
        <end position="842"/>
    </location>
</feature>
<dbReference type="EMBL" id="CAXITT010000041">
    <property type="protein sequence ID" value="CAL1529000.1"/>
    <property type="molecule type" value="Genomic_DNA"/>
</dbReference>